<gene>
    <name evidence="2" type="ORF">DWX93_14810</name>
</gene>
<reference evidence="2 3" key="1">
    <citation type="submission" date="2018-08" db="EMBL/GenBank/DDBJ databases">
        <title>A genome reference for cultivated species of the human gut microbiota.</title>
        <authorList>
            <person name="Zou Y."/>
            <person name="Xue W."/>
            <person name="Luo G."/>
        </authorList>
    </citation>
    <scope>NUCLEOTIDE SEQUENCE [LARGE SCALE GENOMIC DNA]</scope>
    <source>
        <strain evidence="2 3">AF22-12AC</strain>
    </source>
</reference>
<sequence length="81" mass="9599">MEQEILHILQEINPYMEIETGTKLLEEEILDSMEILLLISELEDKYQIQIPLESLQLEDFQDILSITKFVKKQIEGTQYDN</sequence>
<evidence type="ECO:0000259" key="1">
    <source>
        <dbReference type="PROSITE" id="PS50075"/>
    </source>
</evidence>
<comment type="caution">
    <text evidence="2">The sequence shown here is derived from an EMBL/GenBank/DDBJ whole genome shotgun (WGS) entry which is preliminary data.</text>
</comment>
<organism evidence="2 3">
    <name type="scientific">Roseburia hominis</name>
    <dbReference type="NCBI Taxonomy" id="301301"/>
    <lineage>
        <taxon>Bacteria</taxon>
        <taxon>Bacillati</taxon>
        <taxon>Bacillota</taxon>
        <taxon>Clostridia</taxon>
        <taxon>Lachnospirales</taxon>
        <taxon>Lachnospiraceae</taxon>
        <taxon>Roseburia</taxon>
    </lineage>
</organism>
<protein>
    <recommendedName>
        <fullName evidence="1">Carrier domain-containing protein</fullName>
    </recommendedName>
</protein>
<name>A0A395V7X6_9FIRM</name>
<dbReference type="PROSITE" id="PS50075">
    <property type="entry name" value="CARRIER"/>
    <property type="match status" value="1"/>
</dbReference>
<dbReference type="SUPFAM" id="SSF47336">
    <property type="entry name" value="ACP-like"/>
    <property type="match status" value="1"/>
</dbReference>
<dbReference type="Proteomes" id="UP000266172">
    <property type="component" value="Unassembled WGS sequence"/>
</dbReference>
<dbReference type="InterPro" id="IPR036736">
    <property type="entry name" value="ACP-like_sf"/>
</dbReference>
<evidence type="ECO:0000313" key="3">
    <source>
        <dbReference type="Proteomes" id="UP000266172"/>
    </source>
</evidence>
<dbReference type="AlphaFoldDB" id="A0A395V7X6"/>
<dbReference type="InterPro" id="IPR009081">
    <property type="entry name" value="PP-bd_ACP"/>
</dbReference>
<proteinExistence type="predicted"/>
<feature type="domain" description="Carrier" evidence="1">
    <location>
        <begin position="1"/>
        <end position="74"/>
    </location>
</feature>
<accession>A0A395V7X6</accession>
<dbReference type="RefSeq" id="WP_118098252.1">
    <property type="nucleotide sequence ID" value="NZ_DBFVHP010000035.1"/>
</dbReference>
<dbReference type="EMBL" id="QRVL01000018">
    <property type="protein sequence ID" value="RGS37156.1"/>
    <property type="molecule type" value="Genomic_DNA"/>
</dbReference>
<evidence type="ECO:0000313" key="2">
    <source>
        <dbReference type="EMBL" id="RGS37156.1"/>
    </source>
</evidence>
<dbReference type="Gene3D" id="1.10.1200.10">
    <property type="entry name" value="ACP-like"/>
    <property type="match status" value="1"/>
</dbReference>